<dbReference type="AlphaFoldDB" id="A0A4U8YR70"/>
<organism evidence="2 3">
    <name type="scientific">Desulfoluna butyratoxydans</name>
    <dbReference type="NCBI Taxonomy" id="231438"/>
    <lineage>
        <taxon>Bacteria</taxon>
        <taxon>Pseudomonadati</taxon>
        <taxon>Thermodesulfobacteriota</taxon>
        <taxon>Desulfobacteria</taxon>
        <taxon>Desulfobacterales</taxon>
        <taxon>Desulfolunaceae</taxon>
        <taxon>Desulfoluna</taxon>
    </lineage>
</organism>
<dbReference type="EMBL" id="CAADHO010000006">
    <property type="protein sequence ID" value="VFQ45789.1"/>
    <property type="molecule type" value="Genomic_DNA"/>
</dbReference>
<sequence>MNPLDVQTTYWDSVASKKTFSHPVDIDTLRTWVRPDEKILDYGCGYGRTCAELAENGYRNVTGVDISRAMIKRGLAANPALDLRHSDAETLPFPEHSFSACTLMAVLTCIPTDAGQKQVMAEIFRVLRPGGVLYLSDYPLQNDERNTARYRQYEADYGQYGVFGLPEGAVVRHHAMPWIHELLSSFELLEEQTIEVATMNGNKATIFQVIAKKPERRETTPAKETATL</sequence>
<reference evidence="2 3" key="1">
    <citation type="submission" date="2019-03" db="EMBL/GenBank/DDBJ databases">
        <authorList>
            <person name="Nijsse B."/>
        </authorList>
    </citation>
    <scope>NUCLEOTIDE SEQUENCE [LARGE SCALE GENOMIC DNA]</scope>
    <source>
        <strain evidence="2">Desulfoluna butyratoxydans MSL71</strain>
    </source>
</reference>
<evidence type="ECO:0000313" key="2">
    <source>
        <dbReference type="EMBL" id="VFQ45789.1"/>
    </source>
</evidence>
<keyword evidence="2" id="KW-0808">Transferase</keyword>
<feature type="domain" description="Methyltransferase type 11" evidence="1">
    <location>
        <begin position="40"/>
        <end position="135"/>
    </location>
</feature>
<dbReference type="SUPFAM" id="SSF53335">
    <property type="entry name" value="S-adenosyl-L-methionine-dependent methyltransferases"/>
    <property type="match status" value="1"/>
</dbReference>
<name>A0A4U8YR70_9BACT</name>
<dbReference type="GO" id="GO:0032259">
    <property type="term" value="P:methylation"/>
    <property type="evidence" value="ECO:0007669"/>
    <property type="project" value="UniProtKB-KW"/>
</dbReference>
<dbReference type="PANTHER" id="PTHR43591">
    <property type="entry name" value="METHYLTRANSFERASE"/>
    <property type="match status" value="1"/>
</dbReference>
<dbReference type="CDD" id="cd02440">
    <property type="entry name" value="AdoMet_MTases"/>
    <property type="match status" value="1"/>
</dbReference>
<dbReference type="GO" id="GO:0008757">
    <property type="term" value="F:S-adenosylmethionine-dependent methyltransferase activity"/>
    <property type="evidence" value="ECO:0007669"/>
    <property type="project" value="InterPro"/>
</dbReference>
<evidence type="ECO:0000313" key="3">
    <source>
        <dbReference type="Proteomes" id="UP000507962"/>
    </source>
</evidence>
<dbReference type="Gene3D" id="3.40.50.150">
    <property type="entry name" value="Vaccinia Virus protein VP39"/>
    <property type="match status" value="1"/>
</dbReference>
<dbReference type="Proteomes" id="UP000507962">
    <property type="component" value="Unassembled WGS sequence"/>
</dbReference>
<dbReference type="Pfam" id="PF08241">
    <property type="entry name" value="Methyltransf_11"/>
    <property type="match status" value="1"/>
</dbReference>
<keyword evidence="3" id="KW-1185">Reference proteome</keyword>
<keyword evidence="2" id="KW-0489">Methyltransferase</keyword>
<dbReference type="InterPro" id="IPR013216">
    <property type="entry name" value="Methyltransf_11"/>
</dbReference>
<evidence type="ECO:0000259" key="1">
    <source>
        <dbReference type="Pfam" id="PF08241"/>
    </source>
</evidence>
<dbReference type="InterPro" id="IPR029063">
    <property type="entry name" value="SAM-dependent_MTases_sf"/>
</dbReference>
<protein>
    <submittedName>
        <fullName evidence="2">S-adenosyl-l-methionine-dependent methyltransferase</fullName>
    </submittedName>
</protein>
<proteinExistence type="predicted"/>
<dbReference type="RefSeq" id="WP_180142748.1">
    <property type="nucleotide sequence ID" value="NZ_CAADHO010000006.1"/>
</dbReference>
<accession>A0A4U8YR70</accession>
<gene>
    <name evidence="2" type="ORF">MSL71_34510</name>
</gene>